<dbReference type="PROSITE" id="PS50005">
    <property type="entry name" value="TPR"/>
    <property type="match status" value="2"/>
</dbReference>
<name>A0A9K3GNB2_9EUKA</name>
<dbReference type="FunFam" id="1.10.260.100:FF:000002">
    <property type="entry name" value="Stress-induced-phosphoprotein 1 (Hsp70/Hsp90-organizing)"/>
    <property type="match status" value="1"/>
</dbReference>
<dbReference type="GO" id="GO:0051879">
    <property type="term" value="F:Hsp90 protein binding"/>
    <property type="evidence" value="ECO:0007669"/>
    <property type="project" value="TreeGrafter"/>
</dbReference>
<dbReference type="InterPro" id="IPR006636">
    <property type="entry name" value="STI1_HS-bd"/>
</dbReference>
<evidence type="ECO:0000256" key="2">
    <source>
        <dbReference type="ARBA" id="ARBA00022490"/>
    </source>
</evidence>
<evidence type="ECO:0000256" key="1">
    <source>
        <dbReference type="ARBA" id="ARBA00004496"/>
    </source>
</evidence>
<dbReference type="Pfam" id="PF00515">
    <property type="entry name" value="TPR_1"/>
    <property type="match status" value="1"/>
</dbReference>
<keyword evidence="2" id="KW-0963">Cytoplasm</keyword>
<organism evidence="7 8">
    <name type="scientific">Kipferlia bialata</name>
    <dbReference type="NCBI Taxonomy" id="797122"/>
    <lineage>
        <taxon>Eukaryota</taxon>
        <taxon>Metamonada</taxon>
        <taxon>Carpediemonas-like organisms</taxon>
        <taxon>Kipferlia</taxon>
    </lineage>
</organism>
<dbReference type="InterPro" id="IPR041243">
    <property type="entry name" value="STI1/HOP_DP"/>
</dbReference>
<evidence type="ECO:0000259" key="6">
    <source>
        <dbReference type="SMART" id="SM00727"/>
    </source>
</evidence>
<proteinExistence type="predicted"/>
<evidence type="ECO:0000256" key="3">
    <source>
        <dbReference type="ARBA" id="ARBA00022737"/>
    </source>
</evidence>
<protein>
    <recommendedName>
        <fullName evidence="6">STI1 domain-containing protein</fullName>
    </recommendedName>
</protein>
<dbReference type="EMBL" id="BDIP01004618">
    <property type="protein sequence ID" value="GIQ89023.1"/>
    <property type="molecule type" value="Genomic_DNA"/>
</dbReference>
<accession>A0A9K3GNB2</accession>
<evidence type="ECO:0000313" key="7">
    <source>
        <dbReference type="EMBL" id="GIQ89023.1"/>
    </source>
</evidence>
<reference evidence="7 8" key="1">
    <citation type="journal article" date="2018" name="PLoS ONE">
        <title>The draft genome of Kipferlia bialata reveals reductive genome evolution in fornicate parasites.</title>
        <authorList>
            <person name="Tanifuji G."/>
            <person name="Takabayashi S."/>
            <person name="Kume K."/>
            <person name="Takagi M."/>
            <person name="Nakayama T."/>
            <person name="Kamikawa R."/>
            <person name="Inagaki Y."/>
            <person name="Hashimoto T."/>
        </authorList>
    </citation>
    <scope>NUCLEOTIDE SEQUENCE [LARGE SCALE GENOMIC DNA]</scope>
    <source>
        <strain evidence="7">NY0173</strain>
    </source>
</reference>
<dbReference type="InterPro" id="IPR011990">
    <property type="entry name" value="TPR-like_helical_dom_sf"/>
</dbReference>
<dbReference type="SMART" id="SM00028">
    <property type="entry name" value="TPR"/>
    <property type="match status" value="5"/>
</dbReference>
<dbReference type="Gene3D" id="1.10.260.100">
    <property type="match status" value="1"/>
</dbReference>
<dbReference type="PANTHER" id="PTHR22904">
    <property type="entry name" value="TPR REPEAT CONTAINING PROTEIN"/>
    <property type="match status" value="1"/>
</dbReference>
<sequence length="306" mass="34013">AKHYEAALELYNEAYETCDQDHVFQLNAASCLLRLKRYEDAKEMALAAHETAQKIRASFEVLGKTLCRAGVAAMRGGDLEGAVKLLRQSMTEHREKTALESLRKAEKALKVQRETEYINPELAVVAKNEGNALFKEGDFPAAIEKYSDAIKRDPTVSSFHTNRAFAYFKLGEWQSVEDDCEAALAKDPANIKAHIRLGKTHMLRKQYHKALEAYNAALKLDPQNAEALEGMQKTYGVMGQRQTPEDQQARMQAAMQDPEIMAILQDPGMSQVLQALQTDPAGAQKFMNDPSVMAKIQKLIAAGVLA</sequence>
<dbReference type="Pfam" id="PF17830">
    <property type="entry name" value="STI1-HOP_DP"/>
    <property type="match status" value="1"/>
</dbReference>
<dbReference type="PROSITE" id="PS50293">
    <property type="entry name" value="TPR_REGION"/>
    <property type="match status" value="1"/>
</dbReference>
<dbReference type="SUPFAM" id="SSF48452">
    <property type="entry name" value="TPR-like"/>
    <property type="match status" value="2"/>
</dbReference>
<dbReference type="GO" id="GO:0005737">
    <property type="term" value="C:cytoplasm"/>
    <property type="evidence" value="ECO:0007669"/>
    <property type="project" value="UniProtKB-SubCell"/>
</dbReference>
<dbReference type="Pfam" id="PF13414">
    <property type="entry name" value="TPR_11"/>
    <property type="match status" value="1"/>
</dbReference>
<comment type="caution">
    <text evidence="7">The sequence shown here is derived from an EMBL/GenBank/DDBJ whole genome shotgun (WGS) entry which is preliminary data.</text>
</comment>
<keyword evidence="8" id="KW-1185">Reference proteome</keyword>
<dbReference type="InterPro" id="IPR019734">
    <property type="entry name" value="TPR_rpt"/>
</dbReference>
<feature type="non-terminal residue" evidence="7">
    <location>
        <position position="1"/>
    </location>
</feature>
<evidence type="ECO:0000313" key="8">
    <source>
        <dbReference type="Proteomes" id="UP000265618"/>
    </source>
</evidence>
<feature type="domain" description="STI1" evidence="6">
    <location>
        <begin position="257"/>
        <end position="296"/>
    </location>
</feature>
<dbReference type="Proteomes" id="UP000265618">
    <property type="component" value="Unassembled WGS sequence"/>
</dbReference>
<evidence type="ECO:0000256" key="4">
    <source>
        <dbReference type="ARBA" id="ARBA00022803"/>
    </source>
</evidence>
<feature type="repeat" description="TPR" evidence="5">
    <location>
        <begin position="191"/>
        <end position="224"/>
    </location>
</feature>
<gene>
    <name evidence="7" type="ORF">KIPB_011397</name>
</gene>
<dbReference type="Gene3D" id="1.25.40.10">
    <property type="entry name" value="Tetratricopeptide repeat domain"/>
    <property type="match status" value="2"/>
</dbReference>
<dbReference type="AlphaFoldDB" id="A0A9K3GNB2"/>
<evidence type="ECO:0000256" key="5">
    <source>
        <dbReference type="PROSITE-ProRule" id="PRU00339"/>
    </source>
</evidence>
<dbReference type="SMART" id="SM00727">
    <property type="entry name" value="STI1"/>
    <property type="match status" value="1"/>
</dbReference>
<dbReference type="PANTHER" id="PTHR22904:SF523">
    <property type="entry name" value="STRESS-INDUCED-PHOSPHOPROTEIN 1"/>
    <property type="match status" value="1"/>
</dbReference>
<dbReference type="OrthoDB" id="2423701at2759"/>
<keyword evidence="3" id="KW-0677">Repeat</keyword>
<keyword evidence="4 5" id="KW-0802">TPR repeat</keyword>
<feature type="repeat" description="TPR" evidence="5">
    <location>
        <begin position="123"/>
        <end position="156"/>
    </location>
</feature>
<comment type="subcellular location">
    <subcellularLocation>
        <location evidence="1">Cytoplasm</location>
    </subcellularLocation>
</comment>